<evidence type="ECO:0000256" key="8">
    <source>
        <dbReference type="SAM" id="MobiDB-lite"/>
    </source>
</evidence>
<feature type="region of interest" description="Disordered" evidence="8">
    <location>
        <begin position="1"/>
        <end position="103"/>
    </location>
</feature>
<feature type="compositionally biased region" description="Gly residues" evidence="8">
    <location>
        <begin position="74"/>
        <end position="87"/>
    </location>
</feature>
<feature type="transmembrane region" description="Helical" evidence="9">
    <location>
        <begin position="471"/>
        <end position="491"/>
    </location>
</feature>
<dbReference type="InParanoid" id="E3JB27"/>
<feature type="transmembrane region" description="Helical" evidence="9">
    <location>
        <begin position="497"/>
        <end position="517"/>
    </location>
</feature>
<dbReference type="Pfam" id="PF13231">
    <property type="entry name" value="PMT_2"/>
    <property type="match status" value="1"/>
</dbReference>
<feature type="transmembrane region" description="Helical" evidence="9">
    <location>
        <begin position="241"/>
        <end position="258"/>
    </location>
</feature>
<keyword evidence="4 12" id="KW-0808">Transferase</keyword>
<reference evidence="12 13" key="1">
    <citation type="submission" date="2010-10" db="EMBL/GenBank/DDBJ databases">
        <title>Complete sequence of Frankia sp. EuI1c.</title>
        <authorList>
            <consortium name="US DOE Joint Genome Institute"/>
            <person name="Lucas S."/>
            <person name="Copeland A."/>
            <person name="Lapidus A."/>
            <person name="Cheng J.-F."/>
            <person name="Bruce D."/>
            <person name="Goodwin L."/>
            <person name="Pitluck S."/>
            <person name="Chertkov O."/>
            <person name="Detter J.C."/>
            <person name="Han C."/>
            <person name="Tapia R."/>
            <person name="Land M."/>
            <person name="Hauser L."/>
            <person name="Jeffries C."/>
            <person name="Kyrpides N."/>
            <person name="Ivanova N."/>
            <person name="Mikhailova N."/>
            <person name="Beauchemin N."/>
            <person name="Sen A."/>
            <person name="Sur S.A."/>
            <person name="Gtari M."/>
            <person name="Wall L."/>
            <person name="Tisa L."/>
            <person name="Woyke T."/>
        </authorList>
    </citation>
    <scope>NUCLEOTIDE SEQUENCE [LARGE SCALE GENOMIC DNA]</scope>
    <source>
        <strain evidence="13">DSM 45817 / CECT 9037 / EuI1c</strain>
    </source>
</reference>
<evidence type="ECO:0000313" key="13">
    <source>
        <dbReference type="Proteomes" id="UP000002484"/>
    </source>
</evidence>
<feature type="transmembrane region" description="Helical" evidence="9">
    <location>
        <begin position="529"/>
        <end position="547"/>
    </location>
</feature>
<dbReference type="GO" id="GO:0016763">
    <property type="term" value="F:pentosyltransferase activity"/>
    <property type="evidence" value="ECO:0007669"/>
    <property type="project" value="TreeGrafter"/>
</dbReference>
<dbReference type="HOGENOM" id="CLU_007261_1_0_11"/>
<dbReference type="Pfam" id="PF24878">
    <property type="entry name" value="YkcB_C"/>
    <property type="match status" value="1"/>
</dbReference>
<dbReference type="eggNOG" id="COG1807">
    <property type="taxonomic scope" value="Bacteria"/>
</dbReference>
<evidence type="ECO:0000256" key="2">
    <source>
        <dbReference type="ARBA" id="ARBA00022475"/>
    </source>
</evidence>
<dbReference type="GO" id="GO:0010041">
    <property type="term" value="P:response to iron(III) ion"/>
    <property type="evidence" value="ECO:0007669"/>
    <property type="project" value="TreeGrafter"/>
</dbReference>
<dbReference type="EMBL" id="CP002299">
    <property type="protein sequence ID" value="ADP84648.1"/>
    <property type="molecule type" value="Genomic_DNA"/>
</dbReference>
<evidence type="ECO:0000256" key="9">
    <source>
        <dbReference type="SAM" id="Phobius"/>
    </source>
</evidence>
<dbReference type="KEGG" id="fri:FraEuI1c_6678"/>
<feature type="transmembrane region" description="Helical" evidence="9">
    <location>
        <begin position="108"/>
        <end position="126"/>
    </location>
</feature>
<evidence type="ECO:0000256" key="3">
    <source>
        <dbReference type="ARBA" id="ARBA00022676"/>
    </source>
</evidence>
<organism evidence="12 13">
    <name type="scientific">Pseudofrankia inefficax (strain DSM 45817 / CECT 9037 / DDB 130130 / EuI1c)</name>
    <name type="common">Frankia inefficax</name>
    <dbReference type="NCBI Taxonomy" id="298654"/>
    <lineage>
        <taxon>Bacteria</taxon>
        <taxon>Bacillati</taxon>
        <taxon>Actinomycetota</taxon>
        <taxon>Actinomycetes</taxon>
        <taxon>Frankiales</taxon>
        <taxon>Frankiaceae</taxon>
        <taxon>Pseudofrankia</taxon>
    </lineage>
</organism>
<feature type="transmembrane region" description="Helical" evidence="9">
    <location>
        <begin position="270"/>
        <end position="298"/>
    </location>
</feature>
<evidence type="ECO:0000259" key="11">
    <source>
        <dbReference type="Pfam" id="PF24878"/>
    </source>
</evidence>
<feature type="transmembrane region" description="Helical" evidence="9">
    <location>
        <begin position="310"/>
        <end position="331"/>
    </location>
</feature>
<feature type="domain" description="Glycosyltransferase RgtA/B/C/D-like" evidence="10">
    <location>
        <begin position="166"/>
        <end position="321"/>
    </location>
</feature>
<sequence length="840" mass="84405">MRADEGAWRAPQHSLDPYATQPPLANPYAADASQTGGIDVVETWPGRQAPGFPRDGERPGSGPANGDGERDGDGSGGGAGGRGSGGGRHGRPGRSGRLLRGRPEDPRWARPALLVLLAATAVLYLWGLGASNYGNSFYAAAVQAGTKSWKAFFFGSIDASNYITVDKPPASLWMMALSGRIFGFSSWSMLVPNALCGVASVGLLYGAVRRVAGPAMGLLAGALCALTPVAVLMFRFNNPDALLVLLLVFAAYCVTRALEVASWRWLTLAGVALGFGFLTKMLQAFLVVPAFALAYLIAAPTGLRARIGHVLLSGVGIVVGAGWWVLATILWPASSRPYFGGSGNNSVLGLAFGYNGLGRIFGGDGNGGGGGGRPTGQAADALAALGSNASGDAPTAAAGAAARAAEGFAGGAPTGPGGGGGGGFGGATGITRMFSDNFGAQISWLLPAALILLVGGLWATRRAPRTDRLRAALVLWGGWTIVTALVFSYMKGTIHEYYSVALAPGIAGTVALGAWSLWQTRDQLVSRAVLAVSCGVTAVWDFVLLGRTDWQTWLRYPVLLTGLLAAVVLLAWPRLANREDIDAPTGRLTPARRAVAIVALAAAAFGTVGAPAAYALETASVAHTGSTPLAGPASARGGGFGGPGGGFNPGAARGADGTNQAGAAPGGFPGFGGAGGPNGTGSADGAGQPGGSATGNEAPATGATSAEGQTGTAARSAGGLGMDAQADSAVTKLLSTNAGLYRWVAAVSSSQSAASLELASGGLPVMAIGGFTGSDNAITLAQFQKYVKDGQIHYYLGGGGGGFGGGGNGVISQITTWVEANYSTVTVNGQTLYDLTKPKS</sequence>
<evidence type="ECO:0000256" key="4">
    <source>
        <dbReference type="ARBA" id="ARBA00022679"/>
    </source>
</evidence>
<keyword evidence="13" id="KW-1185">Reference proteome</keyword>
<evidence type="ECO:0000313" key="12">
    <source>
        <dbReference type="EMBL" id="ADP84648.1"/>
    </source>
</evidence>
<evidence type="ECO:0000259" key="10">
    <source>
        <dbReference type="Pfam" id="PF13231"/>
    </source>
</evidence>
<feature type="region of interest" description="Disordered" evidence="8">
    <location>
        <begin position="629"/>
        <end position="717"/>
    </location>
</feature>
<keyword evidence="6 9" id="KW-1133">Transmembrane helix</keyword>
<dbReference type="OrthoDB" id="5241882at2"/>
<keyword evidence="3" id="KW-0328">Glycosyltransferase</keyword>
<dbReference type="STRING" id="298654.FraEuI1c_6678"/>
<protein>
    <submittedName>
        <fullName evidence="12">Glycosyl transferase family 39</fullName>
    </submittedName>
</protein>
<feature type="compositionally biased region" description="Polar residues" evidence="8">
    <location>
        <begin position="702"/>
        <end position="713"/>
    </location>
</feature>
<name>E3JB27_PSEI1</name>
<dbReference type="InterPro" id="IPR056785">
    <property type="entry name" value="YkcA/B-like_C"/>
</dbReference>
<dbReference type="GO" id="GO:0009103">
    <property type="term" value="P:lipopolysaccharide biosynthetic process"/>
    <property type="evidence" value="ECO:0007669"/>
    <property type="project" value="UniProtKB-ARBA"/>
</dbReference>
<dbReference type="PANTHER" id="PTHR33908">
    <property type="entry name" value="MANNOSYLTRANSFERASE YKCB-RELATED"/>
    <property type="match status" value="1"/>
</dbReference>
<dbReference type="PANTHER" id="PTHR33908:SF3">
    <property type="entry name" value="UNDECAPRENYL PHOSPHATE-ALPHA-4-AMINO-4-DEOXY-L-ARABINOSE ARABINOSYL TRANSFERASE"/>
    <property type="match status" value="1"/>
</dbReference>
<feature type="compositionally biased region" description="Basic residues" evidence="8">
    <location>
        <begin position="88"/>
        <end position="100"/>
    </location>
</feature>
<keyword evidence="7 9" id="KW-0472">Membrane</keyword>
<keyword evidence="5 9" id="KW-0812">Transmembrane</keyword>
<gene>
    <name evidence="12" type="ordered locus">FraEuI1c_6678</name>
</gene>
<evidence type="ECO:0000256" key="1">
    <source>
        <dbReference type="ARBA" id="ARBA00004651"/>
    </source>
</evidence>
<dbReference type="InterPro" id="IPR050297">
    <property type="entry name" value="LipidA_mod_glycosyltrf_83"/>
</dbReference>
<keyword evidence="2" id="KW-1003">Cell membrane</keyword>
<proteinExistence type="predicted"/>
<evidence type="ECO:0000256" key="6">
    <source>
        <dbReference type="ARBA" id="ARBA00022989"/>
    </source>
</evidence>
<comment type="subcellular location">
    <subcellularLocation>
        <location evidence="1">Cell membrane</location>
        <topology evidence="1">Multi-pass membrane protein</topology>
    </subcellularLocation>
</comment>
<dbReference type="AlphaFoldDB" id="E3JB27"/>
<dbReference type="RefSeq" id="WP_013427759.1">
    <property type="nucleotide sequence ID" value="NC_014666.1"/>
</dbReference>
<feature type="transmembrane region" description="Helical" evidence="9">
    <location>
        <begin position="553"/>
        <end position="573"/>
    </location>
</feature>
<dbReference type="GO" id="GO:0005886">
    <property type="term" value="C:plasma membrane"/>
    <property type="evidence" value="ECO:0007669"/>
    <property type="project" value="UniProtKB-SubCell"/>
</dbReference>
<accession>E3JB27</accession>
<evidence type="ECO:0000256" key="5">
    <source>
        <dbReference type="ARBA" id="ARBA00022692"/>
    </source>
</evidence>
<feature type="domain" description="Putative mannosyltransferase YkcA/B-like C-terminal" evidence="11">
    <location>
        <begin position="731"/>
        <end position="821"/>
    </location>
</feature>
<feature type="transmembrane region" description="Helical" evidence="9">
    <location>
        <begin position="211"/>
        <end position="234"/>
    </location>
</feature>
<feature type="transmembrane region" description="Helical" evidence="9">
    <location>
        <begin position="181"/>
        <end position="205"/>
    </location>
</feature>
<dbReference type="InterPro" id="IPR038731">
    <property type="entry name" value="RgtA/B/C-like"/>
</dbReference>
<feature type="compositionally biased region" description="Gly residues" evidence="8">
    <location>
        <begin position="664"/>
        <end position="693"/>
    </location>
</feature>
<dbReference type="Proteomes" id="UP000002484">
    <property type="component" value="Chromosome"/>
</dbReference>
<feature type="transmembrane region" description="Helical" evidence="9">
    <location>
        <begin position="594"/>
        <end position="616"/>
    </location>
</feature>
<feature type="transmembrane region" description="Helical" evidence="9">
    <location>
        <begin position="442"/>
        <end position="459"/>
    </location>
</feature>
<evidence type="ECO:0000256" key="7">
    <source>
        <dbReference type="ARBA" id="ARBA00023136"/>
    </source>
</evidence>
<feature type="compositionally biased region" description="Gly residues" evidence="8">
    <location>
        <begin position="636"/>
        <end position="648"/>
    </location>
</feature>